<organism evidence="3 4">
    <name type="scientific">Acaulospora morrowiae</name>
    <dbReference type="NCBI Taxonomy" id="94023"/>
    <lineage>
        <taxon>Eukaryota</taxon>
        <taxon>Fungi</taxon>
        <taxon>Fungi incertae sedis</taxon>
        <taxon>Mucoromycota</taxon>
        <taxon>Glomeromycotina</taxon>
        <taxon>Glomeromycetes</taxon>
        <taxon>Diversisporales</taxon>
        <taxon>Acaulosporaceae</taxon>
        <taxon>Acaulospora</taxon>
    </lineage>
</organism>
<accession>A0A9N9GVL4</accession>
<proteinExistence type="predicted"/>
<feature type="non-terminal residue" evidence="3">
    <location>
        <position position="1"/>
    </location>
</feature>
<dbReference type="PANTHER" id="PTHR45737">
    <property type="entry name" value="VON WILLEBRAND FACTOR A DOMAIN-CONTAINING PROTEIN 5A"/>
    <property type="match status" value="1"/>
</dbReference>
<keyword evidence="4" id="KW-1185">Reference proteome</keyword>
<evidence type="ECO:0000259" key="2">
    <source>
        <dbReference type="PROSITE" id="PS51468"/>
    </source>
</evidence>
<sequence length="946" mass="106770">EKLADVFQCTVGNIASGQTVVIKITYVTELKHDAESEQIRFVLPTAIAPRYGDNTSIQESISYSSTTSYHLDLNVTCRMTSSIQAIESPSHHISTEVNIDGDPKVAKITLAEDVTFLEKDFILVVKSLDLDAPRAFVEYNSTTETNCIMLTLVPKFALNETLVELIFIIDRSGSMNGEPIQKAAQTLQLLLRSLPEGCYFNVVSFGSHHDSLFPQSQLYSEVTLTRALDHAKSMEANYGGTEIYNPLKWAFENSRFDMQTSVFLLTDGEVWDVGTLVELIRTNIEQKKDNLRLFSIGIGNSVSHNLVESVARAGKGYAQYVTISERMDKKIIGMLKNAIKPPVKDYKIIWAGNESEYDDLDQKAETKQTISIVDKNPSPPPQDPIVTDAKTKQAPFVIPPIYSGVRFVVYCILAKGVSPNKEIMLTAQSPDGPMKLNIPLDPVMLQGSKIHTLAARKLIQDLEDGTSFIHKHPKNKGKSISVSVVEEQVVYLGITFNLASKSTSFLAIDESDNKSVGKLFHPEKREVPIQKSFFSVRSSPRVASLRSMAISYSLVEEGDSLCSDSFSFASASEENVEESKTKDPELKLNFKESKIEVLYEFLKFQSFNGEFNGASFYPCFDKKEAKDFKEIGIDNEKILCTALAIEYLEVVMFEQFKDECEMCWEKANKALRKLVDEKKFDDVLKKARDWILKWSQTACQGLQAHAWLTIHEFVINIELFVCDITMDNNKSFNGKTRYTDSSRLWSSWDFDKARGHLMAIQRQDGTGEVYRRGIVVVSNVSRKTYLEFCDGEPKVSVKHRMFSWNPRELVVMGETDIIVNTRDVYRSDACVKPRKRRHPQRQAVSARANPTMVIEIGSTESLNSLHELATEYFSPRINIQMYLAIKLFPRRQDRTFALLALFYRRDKPNPTVPCIAKSFGTANLHISATRFLLNIPNFPANNLTGI</sequence>
<feature type="domain" description="VWFA" evidence="1">
    <location>
        <begin position="164"/>
        <end position="339"/>
    </location>
</feature>
<dbReference type="Proteomes" id="UP000789342">
    <property type="component" value="Unassembled WGS sequence"/>
</dbReference>
<feature type="domain" description="VIT" evidence="2">
    <location>
        <begin position="1"/>
        <end position="28"/>
    </location>
</feature>
<dbReference type="InterPro" id="IPR002035">
    <property type="entry name" value="VWF_A"/>
</dbReference>
<dbReference type="OrthoDB" id="2307807at2759"/>
<dbReference type="SUPFAM" id="SSF53300">
    <property type="entry name" value="vWA-like"/>
    <property type="match status" value="1"/>
</dbReference>
<comment type="caution">
    <text evidence="3">The sequence shown here is derived from an EMBL/GenBank/DDBJ whole genome shotgun (WGS) entry which is preliminary data.</text>
</comment>
<evidence type="ECO:0000259" key="1">
    <source>
        <dbReference type="PROSITE" id="PS50234"/>
    </source>
</evidence>
<dbReference type="SMART" id="SM00327">
    <property type="entry name" value="VWA"/>
    <property type="match status" value="1"/>
</dbReference>
<dbReference type="Pfam" id="PF13768">
    <property type="entry name" value="VWA_3"/>
    <property type="match status" value="1"/>
</dbReference>
<name>A0A9N9GVL4_9GLOM</name>
<evidence type="ECO:0000313" key="3">
    <source>
        <dbReference type="EMBL" id="CAG8629851.1"/>
    </source>
</evidence>
<dbReference type="EMBL" id="CAJVPV010008369">
    <property type="protein sequence ID" value="CAG8629851.1"/>
    <property type="molecule type" value="Genomic_DNA"/>
</dbReference>
<evidence type="ECO:0000313" key="4">
    <source>
        <dbReference type="Proteomes" id="UP000789342"/>
    </source>
</evidence>
<dbReference type="PROSITE" id="PS51468">
    <property type="entry name" value="VIT"/>
    <property type="match status" value="1"/>
</dbReference>
<reference evidence="3" key="1">
    <citation type="submission" date="2021-06" db="EMBL/GenBank/DDBJ databases">
        <authorList>
            <person name="Kallberg Y."/>
            <person name="Tangrot J."/>
            <person name="Rosling A."/>
        </authorList>
    </citation>
    <scope>NUCLEOTIDE SEQUENCE</scope>
    <source>
        <strain evidence="3">CL551</strain>
    </source>
</reference>
<dbReference type="InterPro" id="IPR013694">
    <property type="entry name" value="VIT"/>
</dbReference>
<gene>
    <name evidence="3" type="ORF">AMORRO_LOCUS9036</name>
</gene>
<protein>
    <submittedName>
        <fullName evidence="3">15003_t:CDS:1</fullName>
    </submittedName>
</protein>
<dbReference type="InterPro" id="IPR036465">
    <property type="entry name" value="vWFA_dom_sf"/>
</dbReference>
<dbReference type="PROSITE" id="PS50234">
    <property type="entry name" value="VWFA"/>
    <property type="match status" value="1"/>
</dbReference>
<dbReference type="Gene3D" id="3.40.50.410">
    <property type="entry name" value="von Willebrand factor, type A domain"/>
    <property type="match status" value="1"/>
</dbReference>
<dbReference type="PANTHER" id="PTHR45737:SF6">
    <property type="entry name" value="VON WILLEBRAND FACTOR A DOMAIN-CONTAINING PROTEIN 5A"/>
    <property type="match status" value="1"/>
</dbReference>
<dbReference type="AlphaFoldDB" id="A0A9N9GVL4"/>